<dbReference type="SMART" id="SM00112">
    <property type="entry name" value="CA"/>
    <property type="match status" value="2"/>
</dbReference>
<accession>A0A8J2WHS3</accession>
<keyword evidence="8" id="KW-0770">Synapse</keyword>
<comment type="caution">
    <text evidence="19">The sequence shown here is derived from an EMBL/GenBank/DDBJ whole genome shotgun (WGS) entry which is preliminary data.</text>
</comment>
<evidence type="ECO:0000256" key="14">
    <source>
        <dbReference type="PROSITE-ProRule" id="PRU00043"/>
    </source>
</evidence>
<comment type="subcellular location">
    <subcellularLocation>
        <location evidence="12">Postsynaptic cell membrane</location>
        <topology evidence="12">Single-pass type I membrane protein</topology>
    </subcellularLocation>
</comment>
<dbReference type="GO" id="GO:0045211">
    <property type="term" value="C:postsynaptic membrane"/>
    <property type="evidence" value="ECO:0007669"/>
    <property type="project" value="UniProtKB-SubCell"/>
</dbReference>
<keyword evidence="9 16" id="KW-0472">Membrane</keyword>
<dbReference type="AlphaFoldDB" id="A0A8J2WHS3"/>
<dbReference type="CDD" id="cd11304">
    <property type="entry name" value="Cadherin_repeat"/>
    <property type="match status" value="2"/>
</dbReference>
<evidence type="ECO:0000259" key="18">
    <source>
        <dbReference type="PROSITE" id="PS50268"/>
    </source>
</evidence>
<feature type="compositionally biased region" description="Low complexity" evidence="15">
    <location>
        <begin position="812"/>
        <end position="838"/>
    </location>
</feature>
<feature type="region of interest" description="Disordered" evidence="15">
    <location>
        <begin position="661"/>
        <end position="681"/>
    </location>
</feature>
<dbReference type="InterPro" id="IPR045588">
    <property type="entry name" value="CLSTN_C"/>
</dbReference>
<dbReference type="Pfam" id="PF19699">
    <property type="entry name" value="CLSTN_C"/>
    <property type="match status" value="2"/>
</dbReference>
<evidence type="ECO:0000256" key="10">
    <source>
        <dbReference type="ARBA" id="ARBA00023180"/>
    </source>
</evidence>
<dbReference type="OrthoDB" id="10012272at2759"/>
<evidence type="ECO:0000313" key="20">
    <source>
        <dbReference type="Proteomes" id="UP000789390"/>
    </source>
</evidence>
<dbReference type="InterPro" id="IPR013320">
    <property type="entry name" value="ConA-like_dom_sf"/>
</dbReference>
<evidence type="ECO:0000256" key="17">
    <source>
        <dbReference type="SAM" id="SignalP"/>
    </source>
</evidence>
<feature type="region of interest" description="Disordered" evidence="15">
    <location>
        <begin position="812"/>
        <end position="844"/>
    </location>
</feature>
<dbReference type="InterPro" id="IPR002126">
    <property type="entry name" value="Cadherin-like_dom"/>
</dbReference>
<dbReference type="GO" id="GO:0007156">
    <property type="term" value="P:homophilic cell adhesion via plasma membrane adhesion molecules"/>
    <property type="evidence" value="ECO:0007669"/>
    <property type="project" value="InterPro"/>
</dbReference>
<reference evidence="19" key="1">
    <citation type="submission" date="2021-11" db="EMBL/GenBank/DDBJ databases">
        <authorList>
            <person name="Schell T."/>
        </authorList>
    </citation>
    <scope>NUCLEOTIDE SEQUENCE</scope>
    <source>
        <strain evidence="19">M5</strain>
    </source>
</reference>
<dbReference type="GO" id="GO:0005509">
    <property type="term" value="F:calcium ion binding"/>
    <property type="evidence" value="ECO:0007669"/>
    <property type="project" value="UniProtKB-UniRule"/>
</dbReference>
<name>A0A8J2WHS3_9CRUS</name>
<gene>
    <name evidence="19" type="ORF">DGAL_LOCUS7757</name>
</gene>
<dbReference type="PRINTS" id="PR00205">
    <property type="entry name" value="CADHERIN"/>
</dbReference>
<dbReference type="InterPro" id="IPR015919">
    <property type="entry name" value="Cadherin-like_sf"/>
</dbReference>
<dbReference type="Pfam" id="PF13385">
    <property type="entry name" value="Laminin_G_3"/>
    <property type="match status" value="1"/>
</dbReference>
<dbReference type="Pfam" id="PF00028">
    <property type="entry name" value="Cadherin"/>
    <property type="match status" value="1"/>
</dbReference>
<keyword evidence="5 14" id="KW-0106">Calcium</keyword>
<dbReference type="FunFam" id="2.60.40.60:FF:000285">
    <property type="entry name" value="Calsyntenin-1, isoform C"/>
    <property type="match status" value="1"/>
</dbReference>
<keyword evidence="7 16" id="KW-1133">Transmembrane helix</keyword>
<feature type="chain" id="PRO_5035311752" description="Cadherin domain-containing protein" evidence="17">
    <location>
        <begin position="24"/>
        <end position="1007"/>
    </location>
</feature>
<keyword evidence="10" id="KW-0325">Glycoprotein</keyword>
<keyword evidence="2 16" id="KW-0812">Transmembrane</keyword>
<feature type="domain" description="Cadherin" evidence="18">
    <location>
        <begin position="146"/>
        <end position="237"/>
    </location>
</feature>
<dbReference type="GO" id="GO:0009986">
    <property type="term" value="C:cell surface"/>
    <property type="evidence" value="ECO:0007669"/>
    <property type="project" value="TreeGrafter"/>
</dbReference>
<feature type="transmembrane region" description="Helical" evidence="16">
    <location>
        <begin position="887"/>
        <end position="907"/>
    </location>
</feature>
<dbReference type="SUPFAM" id="SSF49899">
    <property type="entry name" value="Concanavalin A-like lectins/glucanases"/>
    <property type="match status" value="1"/>
</dbReference>
<dbReference type="FunFam" id="2.60.120.200:FF:000249">
    <property type="entry name" value="Calsyntenin-1, isoform C"/>
    <property type="match status" value="1"/>
</dbReference>
<dbReference type="FunFam" id="2.60.40.60:FF:000025">
    <property type="entry name" value="Calsyntenin 1"/>
    <property type="match status" value="1"/>
</dbReference>
<evidence type="ECO:0000256" key="6">
    <source>
        <dbReference type="ARBA" id="ARBA00022889"/>
    </source>
</evidence>
<dbReference type="GO" id="GO:0051965">
    <property type="term" value="P:positive regulation of synapse assembly"/>
    <property type="evidence" value="ECO:0007669"/>
    <property type="project" value="TreeGrafter"/>
</dbReference>
<comment type="similarity">
    <text evidence="13">Belongs to the calsyntenin family.</text>
</comment>
<evidence type="ECO:0000256" key="5">
    <source>
        <dbReference type="ARBA" id="ARBA00022837"/>
    </source>
</evidence>
<evidence type="ECO:0000256" key="1">
    <source>
        <dbReference type="ARBA" id="ARBA00022475"/>
    </source>
</evidence>
<evidence type="ECO:0000256" key="8">
    <source>
        <dbReference type="ARBA" id="ARBA00023018"/>
    </source>
</evidence>
<dbReference type="EMBL" id="CAKKLH010000157">
    <property type="protein sequence ID" value="CAH0104828.1"/>
    <property type="molecule type" value="Genomic_DNA"/>
</dbReference>
<feature type="domain" description="Cadherin" evidence="18">
    <location>
        <begin position="49"/>
        <end position="145"/>
    </location>
</feature>
<proteinExistence type="inferred from homology"/>
<evidence type="ECO:0000256" key="11">
    <source>
        <dbReference type="ARBA" id="ARBA00023257"/>
    </source>
</evidence>
<evidence type="ECO:0000256" key="3">
    <source>
        <dbReference type="ARBA" id="ARBA00022729"/>
    </source>
</evidence>
<feature type="signal peptide" evidence="17">
    <location>
        <begin position="1"/>
        <end position="23"/>
    </location>
</feature>
<dbReference type="SUPFAM" id="SSF49313">
    <property type="entry name" value="Cadherin-like"/>
    <property type="match status" value="2"/>
</dbReference>
<evidence type="ECO:0000256" key="15">
    <source>
        <dbReference type="SAM" id="MobiDB-lite"/>
    </source>
</evidence>
<sequence>MAGWPTLVVVGVALALFAAVSNAETQVPRLDGAARSVGGGNGGGYHGLVDEDKLIVDVTPKIRAVGAEICAFRIVNKHHGETPFEIVVKDREKGEAELRAKKSLNCEKKKNYKFDIVAVSCAGISSENATVHISVNDVNEYAPKFNQPSYVVDVDEGRPVDKILQVEANDADCSAKYGDICRYDILNKDQPFAIDNEGVIRNTEPLDYEKNHNHILQVVAFDCGMKRSEPVLVSVKVNRVCRLGWTGISERVEYVPGSGRQDLFPEALINLCDFPCQPESIQARLTLASSHLGKNCDRDTYTIQNQRKLCGANSRAIDLLPPTGPGAEWTRDLPVDQGREADQVFVFDGATGVTVPPEVMSHNLTRNFTMSVWLKHDHHAGQDKHVKEHILCNADDHQMNRHHFSLFIRNCRLILLLRREFGDGDLKSFRPAEFRWKLPQVCDGQWHHYAVSMEFPEVQLYVDGRPMVASKNNPEIIDDWPLHNSHGLNTTLTVGACWQGSQSRMQHFMRGSMAGLSILAGQTELDEVIACFHKCKENLEAPPMELLQPGMEILNNNDLTELTLEGENKTNLEVLLRKVAYANLRDFPTPGRRPLRLYTNIICSSGRTLKIPVIESAIVVQATPLPIVTVTGLSSSHYGYESLRSGVHLFPDARIEVSNADAAAAADQDSSSEEDESSEEEDLLMNIAQRVDSCTATVYPPLNPDHETLTWPQNLLNQFKIEAKFSHDGVTLMGSESTNHYEQILHQLQYNNHKPAFYLTRAFKLICSQMSGRFASNELVHTVTVDHPQSSSFVDGSTSTFVAATTLSASVSSAGHSTEPSTSAPQPASQQMSSMHQSKTAAPAHAKIDRHHVDIRPVGPITSISDVYMGMGGTVQGHLSNGASHTVTIIVMVCAGFLLLMISLGVVRVRAARRRAQQDETTADTEMAWDDSALTITVNPMETLEAAEKSTMTRTSLRHDDSDSEDDSCHGNDSSDEDPDDDDDDDDDDGGVCKARDLEWDNSTLSI</sequence>
<dbReference type="Proteomes" id="UP000789390">
    <property type="component" value="Unassembled WGS sequence"/>
</dbReference>
<dbReference type="Gene3D" id="2.60.120.200">
    <property type="match status" value="1"/>
</dbReference>
<organism evidence="19 20">
    <name type="scientific">Daphnia galeata</name>
    <dbReference type="NCBI Taxonomy" id="27404"/>
    <lineage>
        <taxon>Eukaryota</taxon>
        <taxon>Metazoa</taxon>
        <taxon>Ecdysozoa</taxon>
        <taxon>Arthropoda</taxon>
        <taxon>Crustacea</taxon>
        <taxon>Branchiopoda</taxon>
        <taxon>Diplostraca</taxon>
        <taxon>Cladocera</taxon>
        <taxon>Anomopoda</taxon>
        <taxon>Daphniidae</taxon>
        <taxon>Daphnia</taxon>
    </lineage>
</organism>
<evidence type="ECO:0000256" key="16">
    <source>
        <dbReference type="SAM" id="Phobius"/>
    </source>
</evidence>
<dbReference type="PANTHER" id="PTHR14139:SF2">
    <property type="entry name" value="CALSYNTENIN-1"/>
    <property type="match status" value="1"/>
</dbReference>
<dbReference type="GO" id="GO:0050806">
    <property type="term" value="P:positive regulation of synaptic transmission"/>
    <property type="evidence" value="ECO:0007669"/>
    <property type="project" value="TreeGrafter"/>
</dbReference>
<keyword evidence="1" id="KW-1003">Cell membrane</keyword>
<evidence type="ECO:0000256" key="7">
    <source>
        <dbReference type="ARBA" id="ARBA00022989"/>
    </source>
</evidence>
<keyword evidence="4" id="KW-0677">Repeat</keyword>
<keyword evidence="3 17" id="KW-0732">Signal</keyword>
<keyword evidence="20" id="KW-1185">Reference proteome</keyword>
<keyword evidence="6" id="KW-0130">Cell adhesion</keyword>
<feature type="compositionally biased region" description="Acidic residues" evidence="15">
    <location>
        <begin position="974"/>
        <end position="990"/>
    </location>
</feature>
<keyword evidence="11" id="KW-0628">Postsynaptic cell membrane</keyword>
<evidence type="ECO:0000256" key="13">
    <source>
        <dbReference type="ARBA" id="ARBA00035015"/>
    </source>
</evidence>
<feature type="region of interest" description="Disordered" evidence="15">
    <location>
        <begin position="948"/>
        <end position="1007"/>
    </location>
</feature>
<dbReference type="PANTHER" id="PTHR14139">
    <property type="entry name" value="CALSYNTENIN"/>
    <property type="match status" value="1"/>
</dbReference>
<feature type="compositionally biased region" description="Acidic residues" evidence="15">
    <location>
        <begin position="670"/>
        <end position="681"/>
    </location>
</feature>
<dbReference type="Gene3D" id="2.60.40.60">
    <property type="entry name" value="Cadherins"/>
    <property type="match status" value="2"/>
</dbReference>
<protein>
    <recommendedName>
        <fullName evidence="18">Cadherin domain-containing protein</fullName>
    </recommendedName>
</protein>
<evidence type="ECO:0000256" key="4">
    <source>
        <dbReference type="ARBA" id="ARBA00022737"/>
    </source>
</evidence>
<evidence type="ECO:0000256" key="12">
    <source>
        <dbReference type="ARBA" id="ARBA00035006"/>
    </source>
</evidence>
<evidence type="ECO:0000313" key="19">
    <source>
        <dbReference type="EMBL" id="CAH0104828.1"/>
    </source>
</evidence>
<evidence type="ECO:0000256" key="2">
    <source>
        <dbReference type="ARBA" id="ARBA00022692"/>
    </source>
</evidence>
<dbReference type="PROSITE" id="PS50268">
    <property type="entry name" value="CADHERIN_2"/>
    <property type="match status" value="2"/>
</dbReference>
<evidence type="ECO:0000256" key="9">
    <source>
        <dbReference type="ARBA" id="ARBA00023136"/>
    </source>
</evidence>